<evidence type="ECO:0000256" key="8">
    <source>
        <dbReference type="ARBA" id="ARBA00048109"/>
    </source>
</evidence>
<evidence type="ECO:0000256" key="1">
    <source>
        <dbReference type="ARBA" id="ARBA00000697"/>
    </source>
</evidence>
<feature type="chain" id="PRO_5039118388" description="Acyl-CoA:diacylglycerol acyltransferase" evidence="9">
    <location>
        <begin position="31"/>
        <end position="351"/>
    </location>
</feature>
<reference evidence="10 11" key="1">
    <citation type="submission" date="2012-06" db="EMBL/GenBank/DDBJ databases">
        <title>Complete genome sequence of Corynebacterium terpenotabidum Y-11 (=DSM 44721).</title>
        <authorList>
            <person name="Ruckert C."/>
            <person name="Albersmeier A."/>
            <person name="Al-Dilaimi A."/>
            <person name="Szczepanowski R."/>
            <person name="Kalinowski J."/>
        </authorList>
    </citation>
    <scope>NUCLEOTIDE SEQUENCE [LARGE SCALE GENOMIC DNA]</scope>
    <source>
        <strain evidence="10 11">Y-11</strain>
    </source>
</reference>
<dbReference type="Pfam" id="PF00756">
    <property type="entry name" value="Esterase"/>
    <property type="match status" value="1"/>
</dbReference>
<dbReference type="HOGENOM" id="CLU_026624_0_0_11"/>
<comment type="catalytic activity">
    <reaction evidence="8">
        <text>an acyl-CoA + a 1,2-diacyl-sn-glycerol = a triacyl-sn-glycerol + CoA</text>
        <dbReference type="Rhea" id="RHEA:10868"/>
        <dbReference type="ChEBI" id="CHEBI:17815"/>
        <dbReference type="ChEBI" id="CHEBI:57287"/>
        <dbReference type="ChEBI" id="CHEBI:58342"/>
        <dbReference type="ChEBI" id="CHEBI:64615"/>
        <dbReference type="EC" id="2.3.1.20"/>
    </reaction>
</comment>
<evidence type="ECO:0000313" key="11">
    <source>
        <dbReference type="Proteomes" id="UP000014809"/>
    </source>
</evidence>
<dbReference type="KEGG" id="cter:A606_01010"/>
<dbReference type="AlphaFoldDB" id="S4X9R3"/>
<comment type="similarity">
    <text evidence="2">Belongs to the mycobacterial A85 antigen family.</text>
</comment>
<dbReference type="SUPFAM" id="SSF53474">
    <property type="entry name" value="alpha/beta-Hydrolases"/>
    <property type="match status" value="1"/>
</dbReference>
<keyword evidence="5 10" id="KW-0808">Transferase</keyword>
<protein>
    <recommendedName>
        <fullName evidence="7">Acyl-CoA:diacylglycerol acyltransferase</fullName>
        <ecNumber evidence="3">2.3.1.122</ecNumber>
        <ecNumber evidence="4">2.3.1.20</ecNumber>
    </recommendedName>
</protein>
<evidence type="ECO:0000256" key="9">
    <source>
        <dbReference type="SAM" id="SignalP"/>
    </source>
</evidence>
<dbReference type="EC" id="2.3.1.122" evidence="3"/>
<keyword evidence="6" id="KW-0012">Acyltransferase</keyword>
<dbReference type="InterPro" id="IPR029058">
    <property type="entry name" value="AB_hydrolase_fold"/>
</dbReference>
<evidence type="ECO:0000256" key="7">
    <source>
        <dbReference type="ARBA" id="ARBA00032572"/>
    </source>
</evidence>
<proteinExistence type="inferred from homology"/>
<dbReference type="GO" id="GO:0050348">
    <property type="term" value="F:trehalose O-mycolyltransferase activity"/>
    <property type="evidence" value="ECO:0007669"/>
    <property type="project" value="UniProtKB-EC"/>
</dbReference>
<dbReference type="Proteomes" id="UP000014809">
    <property type="component" value="Chromosome"/>
</dbReference>
<evidence type="ECO:0000256" key="5">
    <source>
        <dbReference type="ARBA" id="ARBA00022679"/>
    </source>
</evidence>
<evidence type="ECO:0000256" key="3">
    <source>
        <dbReference type="ARBA" id="ARBA00012820"/>
    </source>
</evidence>
<comment type="catalytic activity">
    <reaction evidence="1">
        <text>2 alpha,alpha'-trehalose 6-mycolate = alpha,alpha'-trehalose 6,6'-bismycolate + alpha,alpha-trehalose</text>
        <dbReference type="Rhea" id="RHEA:23472"/>
        <dbReference type="ChEBI" id="CHEBI:16551"/>
        <dbReference type="ChEBI" id="CHEBI:18195"/>
        <dbReference type="ChEBI" id="CHEBI:18234"/>
        <dbReference type="EC" id="2.3.1.122"/>
    </reaction>
</comment>
<evidence type="ECO:0000256" key="2">
    <source>
        <dbReference type="ARBA" id="ARBA00005874"/>
    </source>
</evidence>
<dbReference type="InterPro" id="IPR006311">
    <property type="entry name" value="TAT_signal"/>
</dbReference>
<dbReference type="STRING" id="1200352.A606_01010"/>
<dbReference type="PANTHER" id="PTHR48098:SF1">
    <property type="entry name" value="DIACYLGLYCEROL ACYLTRANSFERASE_MYCOLYLTRANSFERASE AG85A"/>
    <property type="match status" value="1"/>
</dbReference>
<dbReference type="PATRIC" id="fig|1200352.3.peg.200"/>
<gene>
    <name evidence="10" type="ORF">A606_01010</name>
</gene>
<dbReference type="PROSITE" id="PS51318">
    <property type="entry name" value="TAT"/>
    <property type="match status" value="1"/>
</dbReference>
<dbReference type="InterPro" id="IPR000801">
    <property type="entry name" value="Esterase-like"/>
</dbReference>
<name>S4X9R3_9CORY</name>
<keyword evidence="11" id="KW-1185">Reference proteome</keyword>
<dbReference type="eggNOG" id="COG0627">
    <property type="taxonomic scope" value="Bacteria"/>
</dbReference>
<dbReference type="OrthoDB" id="4510758at2"/>
<sequence length="351" mass="38078">MNLTIPSATRRLFSAAAAVLTLGLITQGVAVVPPADAAPVTLASEVAVPSGVAVAGIDWHDGGEAEHSRRVDIQVTSAAMPEEPITIEMQLARDWYTHPEETFASVWMLGGIYGSDESNAWLDKGHADEWYADKNVNLIMPVGGGGTFYTDWVNQDRGETIRWETFLTSELPALLARDFRTDDRRAVMGVSMGATASMTLAGRHPGVFRFAGSFSGYLDMSTTGMPEAVDVMLRIWGRESGTNMWGPLGSQGWRDHDPKLLLDTLRDIPLYVYAGSGTLKPGEQTDSPDTAVTDQAGEALARLSTLNFLRYAEEQGVDVHADLRNDGAHNWNSWIPAMKDTWPLIAAALGV</sequence>
<evidence type="ECO:0000256" key="6">
    <source>
        <dbReference type="ARBA" id="ARBA00023315"/>
    </source>
</evidence>
<dbReference type="RefSeq" id="WP_020440222.1">
    <property type="nucleotide sequence ID" value="NC_021663.1"/>
</dbReference>
<dbReference type="GO" id="GO:0004144">
    <property type="term" value="F:diacylglycerol O-acyltransferase activity"/>
    <property type="evidence" value="ECO:0007669"/>
    <property type="project" value="UniProtKB-EC"/>
</dbReference>
<dbReference type="PANTHER" id="PTHR48098">
    <property type="entry name" value="ENTEROCHELIN ESTERASE-RELATED"/>
    <property type="match status" value="1"/>
</dbReference>
<organism evidence="10 11">
    <name type="scientific">Corynebacterium terpenotabidum Y-11</name>
    <dbReference type="NCBI Taxonomy" id="1200352"/>
    <lineage>
        <taxon>Bacteria</taxon>
        <taxon>Bacillati</taxon>
        <taxon>Actinomycetota</taxon>
        <taxon>Actinomycetes</taxon>
        <taxon>Mycobacteriales</taxon>
        <taxon>Corynebacteriaceae</taxon>
        <taxon>Corynebacterium</taxon>
    </lineage>
</organism>
<evidence type="ECO:0000313" key="10">
    <source>
        <dbReference type="EMBL" id="AGP29857.1"/>
    </source>
</evidence>
<keyword evidence="9" id="KW-0732">Signal</keyword>
<accession>S4X9R3</accession>
<dbReference type="Gene3D" id="3.40.50.1820">
    <property type="entry name" value="alpha/beta hydrolase"/>
    <property type="match status" value="1"/>
</dbReference>
<evidence type="ECO:0000256" key="4">
    <source>
        <dbReference type="ARBA" id="ARBA00013244"/>
    </source>
</evidence>
<feature type="signal peptide" evidence="9">
    <location>
        <begin position="1"/>
        <end position="30"/>
    </location>
</feature>
<dbReference type="InterPro" id="IPR050583">
    <property type="entry name" value="Mycobacterial_A85_antigen"/>
</dbReference>
<dbReference type="EC" id="2.3.1.20" evidence="4"/>
<dbReference type="EMBL" id="CP003696">
    <property type="protein sequence ID" value="AGP29857.1"/>
    <property type="molecule type" value="Genomic_DNA"/>
</dbReference>